<dbReference type="InterPro" id="IPR007214">
    <property type="entry name" value="YbaK/aa-tRNA-synth-assoc-dom"/>
</dbReference>
<dbReference type="Gene3D" id="3.90.960.10">
    <property type="entry name" value="YbaK/aminoacyl-tRNA synthetase-associated domain"/>
    <property type="match status" value="1"/>
</dbReference>
<dbReference type="InterPro" id="IPR040285">
    <property type="entry name" value="ProX/PRXD1"/>
</dbReference>
<comment type="similarity">
    <text evidence="1">Belongs to the PRORSD1 family.</text>
</comment>
<dbReference type="EMBL" id="CP004121">
    <property type="protein sequence ID" value="AGF55441.1"/>
    <property type="molecule type" value="Genomic_DNA"/>
</dbReference>
<evidence type="ECO:0000313" key="3">
    <source>
        <dbReference type="EMBL" id="AGF55441.1"/>
    </source>
</evidence>
<dbReference type="eggNOG" id="COG3760">
    <property type="taxonomic scope" value="Bacteria"/>
</dbReference>
<dbReference type="AlphaFoldDB" id="M1MKV4"/>
<dbReference type="PANTHER" id="PTHR31423:SF3">
    <property type="entry name" value="PROLYL-TRNA SYNTHETASE ASSOCIATED DOMAIN-CONTAINING PROTEIN 1-RELATED"/>
    <property type="match status" value="1"/>
</dbReference>
<dbReference type="RefSeq" id="WP_015391762.1">
    <property type="nucleotide sequence ID" value="NC_020291.1"/>
</dbReference>
<organism evidence="3 4">
    <name type="scientific">Clostridium saccharoperbutylacetonicum N1-4(HMT)</name>
    <dbReference type="NCBI Taxonomy" id="931276"/>
    <lineage>
        <taxon>Bacteria</taxon>
        <taxon>Bacillati</taxon>
        <taxon>Bacillota</taxon>
        <taxon>Clostridia</taxon>
        <taxon>Eubacteriales</taxon>
        <taxon>Clostridiaceae</taxon>
        <taxon>Clostridium</taxon>
    </lineage>
</organism>
<dbReference type="FunFam" id="3.90.960.10:FF:000005">
    <property type="entry name" value="Putative prolyl-tRNA synthetase"/>
    <property type="match status" value="1"/>
</dbReference>
<dbReference type="PANTHER" id="PTHR31423">
    <property type="entry name" value="YBAK DOMAIN-CONTAINING PROTEIN"/>
    <property type="match status" value="1"/>
</dbReference>
<dbReference type="PATRIC" id="fig|931276.5.peg.1642"/>
<dbReference type="SUPFAM" id="SSF55826">
    <property type="entry name" value="YbaK/ProRS associated domain"/>
    <property type="match status" value="1"/>
</dbReference>
<gene>
    <name evidence="3" type="primary">proX</name>
    <name evidence="3" type="ORF">Cspa_c16710</name>
</gene>
<evidence type="ECO:0000313" key="4">
    <source>
        <dbReference type="Proteomes" id="UP000011728"/>
    </source>
</evidence>
<dbReference type="Pfam" id="PF04073">
    <property type="entry name" value="tRNA_edit"/>
    <property type="match status" value="1"/>
</dbReference>
<accession>M1MKV4</accession>
<name>M1MKV4_9CLOT</name>
<dbReference type="KEGG" id="csr:Cspa_c16710"/>
<feature type="domain" description="YbaK/aminoacyl-tRNA synthetase-associated" evidence="2">
    <location>
        <begin position="25"/>
        <end position="151"/>
    </location>
</feature>
<dbReference type="OrthoDB" id="9798587at2"/>
<dbReference type="CDD" id="cd04335">
    <property type="entry name" value="PrdX_deacylase"/>
    <property type="match status" value="1"/>
</dbReference>
<dbReference type="Proteomes" id="UP000011728">
    <property type="component" value="Chromosome"/>
</dbReference>
<evidence type="ECO:0000256" key="1">
    <source>
        <dbReference type="ARBA" id="ARBA00010201"/>
    </source>
</evidence>
<proteinExistence type="inferred from homology"/>
<reference evidence="3 4" key="1">
    <citation type="submission" date="2013-02" db="EMBL/GenBank/DDBJ databases">
        <title>Genome sequence of Clostridium saccharoperbutylacetonicum N1-4(HMT).</title>
        <authorList>
            <person name="Poehlein A."/>
            <person name="Daniel R."/>
        </authorList>
    </citation>
    <scope>NUCLEOTIDE SEQUENCE [LARGE SCALE GENOMIC DNA]</scope>
    <source>
        <strain evidence="4">N1-4(HMT)</strain>
    </source>
</reference>
<protein>
    <submittedName>
        <fullName evidence="3">Prolyl-tRNA editing protein ProX</fullName>
    </submittedName>
</protein>
<keyword evidence="4" id="KW-1185">Reference proteome</keyword>
<dbReference type="GO" id="GO:0002161">
    <property type="term" value="F:aminoacyl-tRNA deacylase activity"/>
    <property type="evidence" value="ECO:0007669"/>
    <property type="project" value="InterPro"/>
</dbReference>
<dbReference type="InterPro" id="IPR036754">
    <property type="entry name" value="YbaK/aa-tRNA-synt-asso_dom_sf"/>
</dbReference>
<evidence type="ECO:0000259" key="2">
    <source>
        <dbReference type="Pfam" id="PF04073"/>
    </source>
</evidence>
<sequence>MTEGNEQKVYDALKALEIKYIRYEHEPLYTVEDTKKLDINITGQHCKNLFLRNSKGNVHYLVLLDDAKKVNLKDLAKQIESTKLSFASEERLYKYLGLRPGSVTPFGIINDIESEVIVLIDKDITKADVVNFHPNVNTATIGLSYSDLEKFIKWHGNKVYYVDISI</sequence>
<dbReference type="HOGENOM" id="CLU_104635_0_0_9"/>